<feature type="region of interest" description="Disordered" evidence="1">
    <location>
        <begin position="1"/>
        <end position="97"/>
    </location>
</feature>
<comment type="caution">
    <text evidence="2">The sequence shown here is derived from an EMBL/GenBank/DDBJ whole genome shotgun (WGS) entry which is preliminary data.</text>
</comment>
<dbReference type="OrthoDB" id="2590620at2759"/>
<feature type="compositionally biased region" description="Polar residues" evidence="1">
    <location>
        <begin position="51"/>
        <end position="76"/>
    </location>
</feature>
<sequence>MPLFKKSHNKDKVRGADNTTADRNDPRFSNSGADPNFMGHDQPGGNGGLRSGNNPTQQPYPNEVGDTSSGHPSKSSKFGGKVETAVGNMIGSDSLRAKGIQKEREARDLNMQSNELAQAESLEREAKMHRDRAMAGSNLVNSNGDGRFNH</sequence>
<name>A0A9P6HJ36_9AGAM</name>
<keyword evidence="3" id="KW-1185">Reference proteome</keyword>
<dbReference type="EMBL" id="WIUZ02000004">
    <property type="protein sequence ID" value="KAF9787902.1"/>
    <property type="molecule type" value="Genomic_DNA"/>
</dbReference>
<gene>
    <name evidence="2" type="ORF">BJ322DRAFT_1045913</name>
</gene>
<organism evidence="2 3">
    <name type="scientific">Thelephora terrestris</name>
    <dbReference type="NCBI Taxonomy" id="56493"/>
    <lineage>
        <taxon>Eukaryota</taxon>
        <taxon>Fungi</taxon>
        <taxon>Dikarya</taxon>
        <taxon>Basidiomycota</taxon>
        <taxon>Agaricomycotina</taxon>
        <taxon>Agaricomycetes</taxon>
        <taxon>Thelephorales</taxon>
        <taxon>Thelephoraceae</taxon>
        <taxon>Thelephora</taxon>
    </lineage>
</organism>
<accession>A0A9P6HJ36</accession>
<evidence type="ECO:0000313" key="3">
    <source>
        <dbReference type="Proteomes" id="UP000736335"/>
    </source>
</evidence>
<feature type="compositionally biased region" description="Basic and acidic residues" evidence="1">
    <location>
        <begin position="10"/>
        <end position="26"/>
    </location>
</feature>
<evidence type="ECO:0000313" key="2">
    <source>
        <dbReference type="EMBL" id="KAF9787902.1"/>
    </source>
</evidence>
<protein>
    <submittedName>
        <fullName evidence="2">Uncharacterized protein</fullName>
    </submittedName>
</protein>
<proteinExistence type="predicted"/>
<dbReference type="AlphaFoldDB" id="A0A9P6HJ36"/>
<dbReference type="Proteomes" id="UP000736335">
    <property type="component" value="Unassembled WGS sequence"/>
</dbReference>
<reference evidence="2" key="1">
    <citation type="journal article" date="2020" name="Nat. Commun.">
        <title>Large-scale genome sequencing of mycorrhizal fungi provides insights into the early evolution of symbiotic traits.</title>
        <authorList>
            <person name="Miyauchi S."/>
            <person name="Kiss E."/>
            <person name="Kuo A."/>
            <person name="Drula E."/>
            <person name="Kohler A."/>
            <person name="Sanchez-Garcia M."/>
            <person name="Morin E."/>
            <person name="Andreopoulos B."/>
            <person name="Barry K.W."/>
            <person name="Bonito G."/>
            <person name="Buee M."/>
            <person name="Carver A."/>
            <person name="Chen C."/>
            <person name="Cichocki N."/>
            <person name="Clum A."/>
            <person name="Culley D."/>
            <person name="Crous P.W."/>
            <person name="Fauchery L."/>
            <person name="Girlanda M."/>
            <person name="Hayes R.D."/>
            <person name="Keri Z."/>
            <person name="LaButti K."/>
            <person name="Lipzen A."/>
            <person name="Lombard V."/>
            <person name="Magnuson J."/>
            <person name="Maillard F."/>
            <person name="Murat C."/>
            <person name="Nolan M."/>
            <person name="Ohm R.A."/>
            <person name="Pangilinan J."/>
            <person name="Pereira M.F."/>
            <person name="Perotto S."/>
            <person name="Peter M."/>
            <person name="Pfister S."/>
            <person name="Riley R."/>
            <person name="Sitrit Y."/>
            <person name="Stielow J.B."/>
            <person name="Szollosi G."/>
            <person name="Zifcakova L."/>
            <person name="Stursova M."/>
            <person name="Spatafora J.W."/>
            <person name="Tedersoo L."/>
            <person name="Vaario L.M."/>
            <person name="Yamada A."/>
            <person name="Yan M."/>
            <person name="Wang P."/>
            <person name="Xu J."/>
            <person name="Bruns T."/>
            <person name="Baldrian P."/>
            <person name="Vilgalys R."/>
            <person name="Dunand C."/>
            <person name="Henrissat B."/>
            <person name="Grigoriev I.V."/>
            <person name="Hibbett D."/>
            <person name="Nagy L.G."/>
            <person name="Martin F.M."/>
        </authorList>
    </citation>
    <scope>NUCLEOTIDE SEQUENCE</scope>
    <source>
        <strain evidence="2">UH-Tt-Lm1</strain>
    </source>
</reference>
<evidence type="ECO:0000256" key="1">
    <source>
        <dbReference type="SAM" id="MobiDB-lite"/>
    </source>
</evidence>
<reference evidence="2" key="2">
    <citation type="submission" date="2020-11" db="EMBL/GenBank/DDBJ databases">
        <authorList>
            <consortium name="DOE Joint Genome Institute"/>
            <person name="Kuo A."/>
            <person name="Miyauchi S."/>
            <person name="Kiss E."/>
            <person name="Drula E."/>
            <person name="Kohler A."/>
            <person name="Sanchez-Garcia M."/>
            <person name="Andreopoulos B."/>
            <person name="Barry K.W."/>
            <person name="Bonito G."/>
            <person name="Buee M."/>
            <person name="Carver A."/>
            <person name="Chen C."/>
            <person name="Cichocki N."/>
            <person name="Clum A."/>
            <person name="Culley D."/>
            <person name="Crous P.W."/>
            <person name="Fauchery L."/>
            <person name="Girlanda M."/>
            <person name="Hayes R."/>
            <person name="Keri Z."/>
            <person name="Labutti K."/>
            <person name="Lipzen A."/>
            <person name="Lombard V."/>
            <person name="Magnuson J."/>
            <person name="Maillard F."/>
            <person name="Morin E."/>
            <person name="Murat C."/>
            <person name="Nolan M."/>
            <person name="Ohm R."/>
            <person name="Pangilinan J."/>
            <person name="Pereira M."/>
            <person name="Perotto S."/>
            <person name="Peter M."/>
            <person name="Riley R."/>
            <person name="Sitrit Y."/>
            <person name="Stielow B."/>
            <person name="Szollosi G."/>
            <person name="Zifcakova L."/>
            <person name="Stursova M."/>
            <person name="Spatafora J.W."/>
            <person name="Tedersoo L."/>
            <person name="Vaario L.-M."/>
            <person name="Yamada A."/>
            <person name="Yan M."/>
            <person name="Wang P."/>
            <person name="Xu J."/>
            <person name="Bruns T."/>
            <person name="Baldrian P."/>
            <person name="Vilgalys R."/>
            <person name="Henrissat B."/>
            <person name="Grigoriev I.V."/>
            <person name="Hibbett D."/>
            <person name="Nagy L.G."/>
            <person name="Martin F.M."/>
        </authorList>
    </citation>
    <scope>NUCLEOTIDE SEQUENCE</scope>
    <source>
        <strain evidence="2">UH-Tt-Lm1</strain>
    </source>
</reference>